<dbReference type="SUPFAM" id="SSF52266">
    <property type="entry name" value="SGNH hydrolase"/>
    <property type="match status" value="1"/>
</dbReference>
<dbReference type="InterPro" id="IPR001087">
    <property type="entry name" value="GDSL"/>
</dbReference>
<evidence type="ECO:0000313" key="2">
    <source>
        <dbReference type="EMBL" id="PYF43686.1"/>
    </source>
</evidence>
<dbReference type="PROSITE" id="PS51257">
    <property type="entry name" value="PROKAR_LIPOPROTEIN"/>
    <property type="match status" value="1"/>
</dbReference>
<name>A0A318U5S3_9BACT</name>
<gene>
    <name evidence="2" type="ORF">BCF88_1013</name>
</gene>
<dbReference type="InterPro" id="IPR018247">
    <property type="entry name" value="EF_Hand_1_Ca_BS"/>
</dbReference>
<organism evidence="2 3">
    <name type="scientific">Metamycoplasma alkalescens</name>
    <dbReference type="NCBI Taxonomy" id="45363"/>
    <lineage>
        <taxon>Bacteria</taxon>
        <taxon>Bacillati</taxon>
        <taxon>Mycoplasmatota</taxon>
        <taxon>Mycoplasmoidales</taxon>
        <taxon>Metamycoplasmataceae</taxon>
        <taxon>Metamycoplasma</taxon>
    </lineage>
</organism>
<feature type="coiled-coil region" evidence="1">
    <location>
        <begin position="200"/>
        <end position="275"/>
    </location>
</feature>
<dbReference type="RefSeq" id="WP_110858067.1">
    <property type="nucleotide sequence ID" value="NZ_LS991949.1"/>
</dbReference>
<dbReference type="Gene3D" id="3.40.50.1110">
    <property type="entry name" value="SGNH hydrolase"/>
    <property type="match status" value="1"/>
</dbReference>
<keyword evidence="2" id="KW-0378">Hydrolase</keyword>
<sequence length="1847" mass="216264">MKLNQKISKISKLPLIIFPSLITPLISGACNTQQQIKSIDEKQIEIKKVSTGAIKYLAIGDDYAIGHNNTRNSRNNNFFDQEKNEVYGISYPSYLANTILELKDEKTTLSEYQNFGVANSKIENWLYLLNPEIHPNQNKKFEQIKQLNKSLNLINADLTAKKVIEAIKNANLLTISIGFNDIFKKHEILAFIFSDEEKIFEEIKNFKEKINQRIETLKANYLTLVNEIKKINQNININLIGFLSPFLHAINLRDNQELNEVLKNATKQLNETIQSVAIEKNLNFYSFENKNYIWENINKFATDFFSFLPNKNAYKKLAQDIIAKVLIKNKEYNNLFHNKTRSSHSNAIDFSKKSTTIKSYLFGINNPNEDAFIKEFAFEKNQENQKIISSEEKNLSIDFLLQELKNDLITASDNELNDLIKNILTILGISNKEVYQTFLLITKSPGATKKIEAVKELFIQILNAKTTKNLLVKANSEILQLLIKQSHLHTSIKSIKNIIKNQWLKNNHSYFLIKDFLNEEYLKNNNNLKFLETNLAKIIDAFFHKQIINKVFPNQLKEIIFNNISLKNEFDFVIKKITSNLLNASKRENYFKNKEFEDFIKDVLIDVKKEFSNLLTKSINHIKSNKELFEKTIKTITTQIKTVYQINLDKKINSIEYFIFNLFDSLEFNANKKDNLGYELINIFIKSLILKTNKNKKITRDFFEFLALNNQVEYNEKNQVFFKLINYLPNKNNLDKSKYLEGMKYLGTSLIKIDEFFNPTEINDLITNQTSLFNFFKNLSNYQKISKNTDETKKHFQDFISLIIDESLNNNFIKQLIDKFGSYLIINPMLSYLKNNHLEKEILDLNPNFENIEDLVKDWYKGLYQLIASKEIINKLKTFIHNLIFDENKHKKEGLEKFIISILENKDENGLLDLIKEITNQITTNKYGTSFLVDILIKSLNKKFKINLDENIKKELLENINQIIRNLPNSDFLKTWIKNLIEIIKTINVENKEQSKISKIQKIFNWLFSNSSQKIITEEIIKNFFALLEIDDKKNDQSQSQKINFSLKLFKIILEKIENVNDESVKNEIKKLFNSFLTNSIVKKMIQNQTNRLEKTILKENAEAEEFAKETINKINKIIFDQEINNEVINSVVTGILNIKKEKIGDINNWSQLFKKIIDKKQLNLKSFINKTINKLNSDQEYINKLFSFLLTTINKKYDFEATGDETKNIANFLAKLTLNLKKENEIAGIVEEFASVLINDLFNNKNANQQIEKEFFKTLKKIEYKSIFTKNFFEKITKAFFDKNVNKEEFTNQLLAIYNYLSRNLPKIKQFKQTYSSKILLANSNNNNNNYSKDNEEILVNFLNSFNNLFIGEKNTAKEVFIEITHKIIQNQIKQAITSSDPRLKNILLTLIKNTHFKKLVDSVINEFLNQKNQIHSNSKDIISNIVEKISTKLKSEFKNIIKGFSNDQNLIKVVVNNLIDFLNLKDTNSNDKELLEKVIKESINHLIDTDYFETKIVKRTTEHFSLFSKQFDISNPFQWIIEFAKKIKSGFSFKDLGILSELIGKDKPINGNILVRLINLIFEKSNLEKSSLYDALRNINMDDDRSKRTNMQTLNDQISIGSIFSSNKNSNQLDDPNNISPEIDLLKLLDNIFKILHLEYEKNPKTKESNFYVKSQTDEWKAIYRLKVAFDFFIFEMFGRETLTKDRDNWSKINLYSGTRAILWELQEGENISWIPGINNKFSGMQTYFKDPEERRQFTNYLIKDNGIWPFRKTEYFDEDTYGPESITYIIVTSGYNKEEKNNQPTEFKYKIDLNNNKKITKKEYILLTLKEGGYAKFMKLNNHTSKSEWSGLNKVEFNNIQPNK</sequence>
<dbReference type="PROSITE" id="PS00018">
    <property type="entry name" value="EF_HAND_1"/>
    <property type="match status" value="1"/>
</dbReference>
<dbReference type="InterPro" id="IPR036514">
    <property type="entry name" value="SGNH_hydro_sf"/>
</dbReference>
<keyword evidence="1" id="KW-0175">Coiled coil</keyword>
<comment type="caution">
    <text evidence="2">The sequence shown here is derived from an EMBL/GenBank/DDBJ whole genome shotgun (WGS) entry which is preliminary data.</text>
</comment>
<dbReference type="EMBL" id="QKLP01000001">
    <property type="protein sequence ID" value="PYF43686.1"/>
    <property type="molecule type" value="Genomic_DNA"/>
</dbReference>
<protein>
    <submittedName>
        <fullName evidence="2">GDSL-like Lipase/Acylhydrolase</fullName>
    </submittedName>
</protein>
<proteinExistence type="predicted"/>
<evidence type="ECO:0000313" key="3">
    <source>
        <dbReference type="Proteomes" id="UP000247715"/>
    </source>
</evidence>
<dbReference type="Proteomes" id="UP000247715">
    <property type="component" value="Unassembled WGS sequence"/>
</dbReference>
<dbReference type="GO" id="GO:0016788">
    <property type="term" value="F:hydrolase activity, acting on ester bonds"/>
    <property type="evidence" value="ECO:0007669"/>
    <property type="project" value="InterPro"/>
</dbReference>
<dbReference type="Pfam" id="PF00657">
    <property type="entry name" value="Lipase_GDSL"/>
    <property type="match status" value="1"/>
</dbReference>
<evidence type="ECO:0000256" key="1">
    <source>
        <dbReference type="SAM" id="Coils"/>
    </source>
</evidence>
<reference evidence="2 3" key="1">
    <citation type="submission" date="2018-06" db="EMBL/GenBank/DDBJ databases">
        <title>Genomic Encyclopedia of Archaeal and Bacterial Type Strains, Phase II (KMG-II): from individual species to whole genera.</title>
        <authorList>
            <person name="Goeker M."/>
        </authorList>
    </citation>
    <scope>NUCLEOTIDE SEQUENCE [LARGE SCALE GENOMIC DNA]</scope>
    <source>
        <strain evidence="2 3">ATCC 29103</strain>
    </source>
</reference>
<accession>A0A318U5S3</accession>